<dbReference type="AlphaFoldDB" id="A0A496PIE4"/>
<dbReference type="RefSeq" id="WP_121485441.1">
    <property type="nucleotide sequence ID" value="NZ_QQXL01000005.1"/>
</dbReference>
<comment type="caution">
    <text evidence="2">The sequence shown here is derived from an EMBL/GenBank/DDBJ whole genome shotgun (WGS) entry which is preliminary data.</text>
</comment>
<dbReference type="GO" id="GO:0005829">
    <property type="term" value="C:cytosol"/>
    <property type="evidence" value="ECO:0007669"/>
    <property type="project" value="TreeGrafter"/>
</dbReference>
<protein>
    <submittedName>
        <fullName evidence="2">Aminodeoxychorismate lyase</fullName>
        <ecNumber evidence="2">4.1.3.38</ecNumber>
    </submittedName>
</protein>
<dbReference type="Gene3D" id="3.20.10.10">
    <property type="entry name" value="D-amino Acid Aminotransferase, subunit A, domain 2"/>
    <property type="match status" value="1"/>
</dbReference>
<keyword evidence="2" id="KW-0456">Lyase</keyword>
<dbReference type="InterPro" id="IPR043131">
    <property type="entry name" value="BCAT-like_N"/>
</dbReference>
<dbReference type="Gene3D" id="3.30.470.10">
    <property type="match status" value="1"/>
</dbReference>
<dbReference type="PANTHER" id="PTHR42743">
    <property type="entry name" value="AMINO-ACID AMINOTRANSFERASE"/>
    <property type="match status" value="1"/>
</dbReference>
<dbReference type="EC" id="4.1.3.38" evidence="2"/>
<dbReference type="GO" id="GO:0008696">
    <property type="term" value="F:4-amino-4-deoxychorismate lyase activity"/>
    <property type="evidence" value="ECO:0007669"/>
    <property type="project" value="UniProtKB-EC"/>
</dbReference>
<dbReference type="EMBL" id="QQXL01000005">
    <property type="protein sequence ID" value="RKW70251.1"/>
    <property type="molecule type" value="Genomic_DNA"/>
</dbReference>
<reference evidence="2 3" key="1">
    <citation type="submission" date="2018-07" db="EMBL/GenBank/DDBJ databases">
        <title>Arthrobacter sp. nov., isolated from raw cow's milk with high bacterial count.</title>
        <authorList>
            <person name="Hahne J."/>
            <person name="Isele D."/>
            <person name="Lipski A."/>
        </authorList>
    </citation>
    <scope>NUCLEOTIDE SEQUENCE [LARGE SCALE GENOMIC DNA]</scope>
    <source>
        <strain evidence="2 3">JZ R-183</strain>
    </source>
</reference>
<dbReference type="InterPro" id="IPR050571">
    <property type="entry name" value="Class-IV_PLP-Dep_Aminotrnsfr"/>
</dbReference>
<dbReference type="Proteomes" id="UP000273119">
    <property type="component" value="Unassembled WGS sequence"/>
</dbReference>
<dbReference type="InterPro" id="IPR043132">
    <property type="entry name" value="BCAT-like_C"/>
</dbReference>
<dbReference type="SUPFAM" id="SSF56752">
    <property type="entry name" value="D-aminoacid aminotransferase-like PLP-dependent enzymes"/>
    <property type="match status" value="1"/>
</dbReference>
<dbReference type="InterPro" id="IPR036038">
    <property type="entry name" value="Aminotransferase-like"/>
</dbReference>
<evidence type="ECO:0000313" key="3">
    <source>
        <dbReference type="Proteomes" id="UP000273119"/>
    </source>
</evidence>
<evidence type="ECO:0000256" key="1">
    <source>
        <dbReference type="ARBA" id="ARBA00009320"/>
    </source>
</evidence>
<comment type="similarity">
    <text evidence="1">Belongs to the class-IV pyridoxal-phosphate-dependent aminotransferase family.</text>
</comment>
<dbReference type="Pfam" id="PF01063">
    <property type="entry name" value="Aminotran_4"/>
    <property type="match status" value="1"/>
</dbReference>
<dbReference type="InterPro" id="IPR001544">
    <property type="entry name" value="Aminotrans_IV"/>
</dbReference>
<organism evidence="2 3">
    <name type="scientific">Galactobacter caseinivorans</name>
    <dbReference type="NCBI Taxonomy" id="2676123"/>
    <lineage>
        <taxon>Bacteria</taxon>
        <taxon>Bacillati</taxon>
        <taxon>Actinomycetota</taxon>
        <taxon>Actinomycetes</taxon>
        <taxon>Micrococcales</taxon>
        <taxon>Micrococcaceae</taxon>
        <taxon>Galactobacter</taxon>
    </lineage>
</organism>
<dbReference type="PANTHER" id="PTHR42743:SF11">
    <property type="entry name" value="AMINODEOXYCHORISMATE LYASE"/>
    <property type="match status" value="1"/>
</dbReference>
<name>A0A496PIE4_9MICC</name>
<keyword evidence="3" id="KW-1185">Reference proteome</keyword>
<sequence length="295" mass="31259">MSPIAVMLTPEHPEGIEVDPTQPQLLLTDQAATRGDGVFETLLYRHGRLREAEAHLRRLDGSAEALGLVIPPQTRWETAIRLGLGAFLAQTGDDAEATVKLVASRGPEDGPGSFWVFVSPVKRTAATAHGPENGLRVLLLDRGYDSGAADRAPWLLAGAKTLSYAVNMAAQRWAKTHDADDAIFITSDGRVLEGPTSSVLLARRGPDGTVTLLTPELETGILAGTTQAAAFDVAREAGWELGYGPLTPAHLMEADAVWLVSSVRLAAAVTMIDGQPVAADPELHQILVSGLDAQL</sequence>
<proteinExistence type="inferred from homology"/>
<evidence type="ECO:0000313" key="2">
    <source>
        <dbReference type="EMBL" id="RKW70251.1"/>
    </source>
</evidence>
<accession>A0A496PIE4</accession>
<dbReference type="NCBIfam" id="NF005886">
    <property type="entry name" value="PRK07849.1-1"/>
    <property type="match status" value="1"/>
</dbReference>
<gene>
    <name evidence="2" type="ORF">DWQ67_09975</name>
</gene>
<dbReference type="GO" id="GO:0046394">
    <property type="term" value="P:carboxylic acid biosynthetic process"/>
    <property type="evidence" value="ECO:0007669"/>
    <property type="project" value="UniProtKB-ARBA"/>
</dbReference>